<reference evidence="1" key="1">
    <citation type="submission" date="2021-06" db="EMBL/GenBank/DDBJ databases">
        <authorList>
            <person name="Hodson N. C."/>
            <person name="Mongue J. A."/>
            <person name="Jaron S. K."/>
        </authorList>
    </citation>
    <scope>NUCLEOTIDE SEQUENCE</scope>
</reference>
<accession>A0A8J2K296</accession>
<gene>
    <name evidence="1" type="ORF">AFUS01_LOCUS15276</name>
</gene>
<keyword evidence="2" id="KW-1185">Reference proteome</keyword>
<evidence type="ECO:0000313" key="2">
    <source>
        <dbReference type="Proteomes" id="UP000708208"/>
    </source>
</evidence>
<protein>
    <submittedName>
        <fullName evidence="1">Uncharacterized protein</fullName>
    </submittedName>
</protein>
<dbReference type="Proteomes" id="UP000708208">
    <property type="component" value="Unassembled WGS sequence"/>
</dbReference>
<name>A0A8J2K296_9HEXA</name>
<proteinExistence type="predicted"/>
<organism evidence="1 2">
    <name type="scientific">Allacma fusca</name>
    <dbReference type="NCBI Taxonomy" id="39272"/>
    <lineage>
        <taxon>Eukaryota</taxon>
        <taxon>Metazoa</taxon>
        <taxon>Ecdysozoa</taxon>
        <taxon>Arthropoda</taxon>
        <taxon>Hexapoda</taxon>
        <taxon>Collembola</taxon>
        <taxon>Symphypleona</taxon>
        <taxon>Sminthuridae</taxon>
        <taxon>Allacma</taxon>
    </lineage>
</organism>
<feature type="non-terminal residue" evidence="1">
    <location>
        <position position="1"/>
    </location>
</feature>
<sequence length="10" mass="1180">MEQPPCLHLL</sequence>
<comment type="caution">
    <text evidence="1">The sequence shown here is derived from an EMBL/GenBank/DDBJ whole genome shotgun (WGS) entry which is preliminary data.</text>
</comment>
<evidence type="ECO:0000313" key="1">
    <source>
        <dbReference type="EMBL" id="CAG7726361.1"/>
    </source>
</evidence>
<dbReference type="EMBL" id="CAJVCH010134452">
    <property type="protein sequence ID" value="CAG7726361.1"/>
    <property type="molecule type" value="Genomic_DNA"/>
</dbReference>